<sequence length="140" mass="16599">MKDWYTPGAVSFYSRNAIIWMLEHAEYFTDGVYPPEPTSYTDIGLPRLSRNASFVLPKDLWAELNRRLDRCGQDGEWVRRVYADGWDLLVLAKTLWVAEWAVIRRIKLCMMYCRGRDARDASYKSFCAYERSLKRLRRES</sequence>
<evidence type="ECO:0000313" key="1">
    <source>
        <dbReference type="EMBL" id="QJA63088.1"/>
    </source>
</evidence>
<protein>
    <submittedName>
        <fullName evidence="1">Uncharacterized protein</fullName>
    </submittedName>
</protein>
<gene>
    <name evidence="1" type="ORF">MM415B00651_0003</name>
</gene>
<dbReference type="AlphaFoldDB" id="A0A6M3J0F1"/>
<name>A0A6M3J0F1_9ZZZZ</name>
<reference evidence="1" key="1">
    <citation type="submission" date="2020-03" db="EMBL/GenBank/DDBJ databases">
        <title>The deep terrestrial virosphere.</title>
        <authorList>
            <person name="Holmfeldt K."/>
            <person name="Nilsson E."/>
            <person name="Simone D."/>
            <person name="Lopez-Fernandez M."/>
            <person name="Wu X."/>
            <person name="de Brujin I."/>
            <person name="Lundin D."/>
            <person name="Andersson A."/>
            <person name="Bertilsson S."/>
            <person name="Dopson M."/>
        </authorList>
    </citation>
    <scope>NUCLEOTIDE SEQUENCE</scope>
    <source>
        <strain evidence="1">MM415B00651</strain>
    </source>
</reference>
<proteinExistence type="predicted"/>
<accession>A0A6M3J0F1</accession>
<dbReference type="EMBL" id="MT141490">
    <property type="protein sequence ID" value="QJA63088.1"/>
    <property type="molecule type" value="Genomic_DNA"/>
</dbReference>
<organism evidence="1">
    <name type="scientific">viral metagenome</name>
    <dbReference type="NCBI Taxonomy" id="1070528"/>
    <lineage>
        <taxon>unclassified sequences</taxon>
        <taxon>metagenomes</taxon>
        <taxon>organismal metagenomes</taxon>
    </lineage>
</organism>